<evidence type="ECO:0000313" key="1">
    <source>
        <dbReference type="EMBL" id="AXC13542.1"/>
    </source>
</evidence>
<proteinExistence type="predicted"/>
<dbReference type="AlphaFoldDB" id="A0A2Z5G348"/>
<accession>A0A2Z5G348</accession>
<sequence>MNMDLKLRCGITHRHEGSHYREFACLQIKTKPTVHISERKFDQIGSEVWRDISETFENAFALFSVDSS</sequence>
<reference evidence="1 2" key="1">
    <citation type="journal article" date="2018" name="Front. Microbiol.">
        <title>Hydrolytic Capabilities as a Key to Environmental Success: Chitinolytic and Cellulolytic Acidobacteria From Acidic Sub-arctic Soils and Boreal Peatlands.</title>
        <authorList>
            <person name="Belova S.E."/>
            <person name="Ravin N.V."/>
            <person name="Pankratov T.A."/>
            <person name="Rakitin A.L."/>
            <person name="Ivanova A.A."/>
            <person name="Beletsky A.V."/>
            <person name="Mardanov A.V."/>
            <person name="Sinninghe Damste J.S."/>
            <person name="Dedysh S.N."/>
        </authorList>
    </citation>
    <scope>NUCLEOTIDE SEQUENCE [LARGE SCALE GENOMIC DNA]</scope>
    <source>
        <strain evidence="1 2">SBC82</strain>
    </source>
</reference>
<dbReference type="EMBL" id="CP030840">
    <property type="protein sequence ID" value="AXC13542.1"/>
    <property type="molecule type" value="Genomic_DNA"/>
</dbReference>
<dbReference type="Proteomes" id="UP000253606">
    <property type="component" value="Chromosome"/>
</dbReference>
<dbReference type="KEGG" id="abas:ACPOL_4267"/>
<name>A0A2Z5G348_9BACT</name>
<protein>
    <submittedName>
        <fullName evidence="1">Uncharacterized protein</fullName>
    </submittedName>
</protein>
<evidence type="ECO:0000313" key="2">
    <source>
        <dbReference type="Proteomes" id="UP000253606"/>
    </source>
</evidence>
<keyword evidence="2" id="KW-1185">Reference proteome</keyword>
<gene>
    <name evidence="1" type="ORF">ACPOL_4267</name>
</gene>
<organism evidence="1 2">
    <name type="scientific">Acidisarcina polymorpha</name>
    <dbReference type="NCBI Taxonomy" id="2211140"/>
    <lineage>
        <taxon>Bacteria</taxon>
        <taxon>Pseudomonadati</taxon>
        <taxon>Acidobacteriota</taxon>
        <taxon>Terriglobia</taxon>
        <taxon>Terriglobales</taxon>
        <taxon>Acidobacteriaceae</taxon>
        <taxon>Acidisarcina</taxon>
    </lineage>
</organism>